<evidence type="ECO:0000313" key="1">
    <source>
        <dbReference type="EMBL" id="KAH3751265.1"/>
    </source>
</evidence>
<protein>
    <submittedName>
        <fullName evidence="1">Uncharacterized protein</fullName>
    </submittedName>
</protein>
<proteinExistence type="predicted"/>
<keyword evidence="2" id="KW-1185">Reference proteome</keyword>
<sequence length="141" mass="16779">MLRPRIMQLHWYIDYDWLMTPIDFQVARSKVKVTVTVFKAVERFRPIWASCLLSFYKTSIKIMSLEYLCGKQKAHLKVAQLYFRPQESRVPDKEEGMDEFLFVHQSNAQKHLLERYGQEICLLDATYKTCKFDVPLFCVCV</sequence>
<dbReference type="PANTHER" id="PTHR47456:SF4">
    <property type="entry name" value="SWIM-TYPE DOMAIN-CONTAINING PROTEIN"/>
    <property type="match status" value="1"/>
</dbReference>
<dbReference type="PANTHER" id="PTHR47456">
    <property type="entry name" value="PHD-TYPE DOMAIN-CONTAINING PROTEIN"/>
    <property type="match status" value="1"/>
</dbReference>
<organism evidence="1 2">
    <name type="scientific">Dreissena polymorpha</name>
    <name type="common">Zebra mussel</name>
    <name type="synonym">Mytilus polymorpha</name>
    <dbReference type="NCBI Taxonomy" id="45954"/>
    <lineage>
        <taxon>Eukaryota</taxon>
        <taxon>Metazoa</taxon>
        <taxon>Spiralia</taxon>
        <taxon>Lophotrochozoa</taxon>
        <taxon>Mollusca</taxon>
        <taxon>Bivalvia</taxon>
        <taxon>Autobranchia</taxon>
        <taxon>Heteroconchia</taxon>
        <taxon>Euheterodonta</taxon>
        <taxon>Imparidentia</taxon>
        <taxon>Neoheterodontei</taxon>
        <taxon>Myida</taxon>
        <taxon>Dreissenoidea</taxon>
        <taxon>Dreissenidae</taxon>
        <taxon>Dreissena</taxon>
    </lineage>
</organism>
<reference evidence="1" key="1">
    <citation type="journal article" date="2019" name="bioRxiv">
        <title>The Genome of the Zebra Mussel, Dreissena polymorpha: A Resource for Invasive Species Research.</title>
        <authorList>
            <person name="McCartney M.A."/>
            <person name="Auch B."/>
            <person name="Kono T."/>
            <person name="Mallez S."/>
            <person name="Zhang Y."/>
            <person name="Obille A."/>
            <person name="Becker A."/>
            <person name="Abrahante J.E."/>
            <person name="Garbe J."/>
            <person name="Badalamenti J.P."/>
            <person name="Herman A."/>
            <person name="Mangelson H."/>
            <person name="Liachko I."/>
            <person name="Sullivan S."/>
            <person name="Sone E.D."/>
            <person name="Koren S."/>
            <person name="Silverstein K.A.T."/>
            <person name="Beckman K.B."/>
            <person name="Gohl D.M."/>
        </authorList>
    </citation>
    <scope>NUCLEOTIDE SEQUENCE</scope>
    <source>
        <strain evidence="1">Duluth1</strain>
        <tissue evidence="1">Whole animal</tissue>
    </source>
</reference>
<name>A0A9D4DMZ4_DREPO</name>
<dbReference type="AlphaFoldDB" id="A0A9D4DMZ4"/>
<dbReference type="Proteomes" id="UP000828390">
    <property type="component" value="Unassembled WGS sequence"/>
</dbReference>
<accession>A0A9D4DMZ4</accession>
<dbReference type="EMBL" id="JAIWYP010000010">
    <property type="protein sequence ID" value="KAH3751265.1"/>
    <property type="molecule type" value="Genomic_DNA"/>
</dbReference>
<reference evidence="1" key="2">
    <citation type="submission" date="2020-11" db="EMBL/GenBank/DDBJ databases">
        <authorList>
            <person name="McCartney M.A."/>
            <person name="Auch B."/>
            <person name="Kono T."/>
            <person name="Mallez S."/>
            <person name="Becker A."/>
            <person name="Gohl D.M."/>
            <person name="Silverstein K.A.T."/>
            <person name="Koren S."/>
            <person name="Bechman K.B."/>
            <person name="Herman A."/>
            <person name="Abrahante J.E."/>
            <person name="Garbe J."/>
        </authorList>
    </citation>
    <scope>NUCLEOTIDE SEQUENCE</scope>
    <source>
        <strain evidence="1">Duluth1</strain>
        <tissue evidence="1">Whole animal</tissue>
    </source>
</reference>
<gene>
    <name evidence="1" type="ORF">DPMN_185818</name>
</gene>
<comment type="caution">
    <text evidence="1">The sequence shown here is derived from an EMBL/GenBank/DDBJ whole genome shotgun (WGS) entry which is preliminary data.</text>
</comment>
<evidence type="ECO:0000313" key="2">
    <source>
        <dbReference type="Proteomes" id="UP000828390"/>
    </source>
</evidence>